<dbReference type="Proteomes" id="UP000616346">
    <property type="component" value="Unassembled WGS sequence"/>
</dbReference>
<feature type="domain" description="Tetrapyrrole biosynthesis uroporphyrinogen III synthase" evidence="1">
    <location>
        <begin position="24"/>
        <end position="236"/>
    </location>
</feature>
<accession>A0ABR8VE09</accession>
<dbReference type="Gene3D" id="3.40.50.10090">
    <property type="match status" value="2"/>
</dbReference>
<comment type="caution">
    <text evidence="2">The sequence shown here is derived from an EMBL/GenBank/DDBJ whole genome shotgun (WGS) entry which is preliminary data.</text>
</comment>
<dbReference type="InterPro" id="IPR003754">
    <property type="entry name" value="4pyrrol_synth_uPrphyn_synth"/>
</dbReference>
<proteinExistence type="predicted"/>
<evidence type="ECO:0000259" key="1">
    <source>
        <dbReference type="Pfam" id="PF02602"/>
    </source>
</evidence>
<dbReference type="RefSeq" id="WP_191710690.1">
    <property type="nucleotide sequence ID" value="NZ_JACSPQ010000019.1"/>
</dbReference>
<dbReference type="InterPro" id="IPR036108">
    <property type="entry name" value="4pyrrol_syn_uPrphyn_synt_sf"/>
</dbReference>
<evidence type="ECO:0000313" key="2">
    <source>
        <dbReference type="EMBL" id="MBD8003017.1"/>
    </source>
</evidence>
<dbReference type="InterPro" id="IPR039793">
    <property type="entry name" value="UROS/Hem4"/>
</dbReference>
<dbReference type="CDD" id="cd06578">
    <property type="entry name" value="HemD"/>
    <property type="match status" value="1"/>
</dbReference>
<evidence type="ECO:0000313" key="3">
    <source>
        <dbReference type="Proteomes" id="UP000616346"/>
    </source>
</evidence>
<gene>
    <name evidence="2" type="ORF">H9626_12475</name>
</gene>
<organism evidence="2 3">
    <name type="scientific">Phocaeicola faecium</name>
    <dbReference type="NCBI Taxonomy" id="2762213"/>
    <lineage>
        <taxon>Bacteria</taxon>
        <taxon>Pseudomonadati</taxon>
        <taxon>Bacteroidota</taxon>
        <taxon>Bacteroidia</taxon>
        <taxon>Bacteroidales</taxon>
        <taxon>Bacteroidaceae</taxon>
        <taxon>Phocaeicola</taxon>
    </lineage>
</organism>
<keyword evidence="3" id="KW-1185">Reference proteome</keyword>
<dbReference type="Pfam" id="PF02602">
    <property type="entry name" value="HEM4"/>
    <property type="match status" value="1"/>
</dbReference>
<protein>
    <submittedName>
        <fullName evidence="2">Uroporphyrinogen-III synthase</fullName>
    </submittedName>
</protein>
<dbReference type="EMBL" id="JACSPQ010000019">
    <property type="protein sequence ID" value="MBD8003017.1"/>
    <property type="molecule type" value="Genomic_DNA"/>
</dbReference>
<dbReference type="SUPFAM" id="SSF69618">
    <property type="entry name" value="HemD-like"/>
    <property type="match status" value="1"/>
</dbReference>
<name>A0ABR8VE09_9BACT</name>
<dbReference type="PANTHER" id="PTHR12390">
    <property type="entry name" value="UROPORPHYRINOGEN III SYNTHASE"/>
    <property type="match status" value="1"/>
</dbReference>
<dbReference type="PANTHER" id="PTHR12390:SF0">
    <property type="entry name" value="UROPORPHYRINOGEN-III SYNTHASE"/>
    <property type="match status" value="1"/>
</dbReference>
<sequence length="248" mass="28570">MKIKKVLISQPKPSSEKSPYFDIAEKYGVKIDFRPFIKVESLSAKEFRQQKISILDHTAVVFTSRHAIDHFFSLCAELRITVPETMKYFCTSETIALYIQKYVQYRKRKVFFGATGKFIDLLPLIVKHNTEKYLIPMSDVHNDEVKDLLDKNKIQHTEAVMYRTVSNDFTPEEKFDYDMLVFFSPAGIQSLMKNFPQFEQKEIAIGCFGPTTAKAVKEAGLRLDLEAPTTVAPSMTAALDMFIRERNK</sequence>
<reference evidence="2 3" key="1">
    <citation type="submission" date="2020-08" db="EMBL/GenBank/DDBJ databases">
        <title>A Genomic Blueprint of the Chicken Gut Microbiome.</title>
        <authorList>
            <person name="Gilroy R."/>
            <person name="Ravi A."/>
            <person name="Getino M."/>
            <person name="Pursley I."/>
            <person name="Horton D.L."/>
            <person name="Alikhan N.-F."/>
            <person name="Baker D."/>
            <person name="Gharbi K."/>
            <person name="Hall N."/>
            <person name="Watson M."/>
            <person name="Adriaenssens E.M."/>
            <person name="Foster-Nyarko E."/>
            <person name="Jarju S."/>
            <person name="Secka A."/>
            <person name="Antonio M."/>
            <person name="Oren A."/>
            <person name="Chaudhuri R."/>
            <person name="La Ragione R.M."/>
            <person name="Hildebrand F."/>
            <person name="Pallen M.J."/>
        </authorList>
    </citation>
    <scope>NUCLEOTIDE SEQUENCE [LARGE SCALE GENOMIC DNA]</scope>
    <source>
        <strain evidence="2 3">Sa1YUN3</strain>
    </source>
</reference>